<dbReference type="Proteomes" id="UP000499080">
    <property type="component" value="Unassembled WGS sequence"/>
</dbReference>
<evidence type="ECO:0000259" key="1">
    <source>
        <dbReference type="Pfam" id="PF23055"/>
    </source>
</evidence>
<evidence type="ECO:0000313" key="3">
    <source>
        <dbReference type="Proteomes" id="UP000499080"/>
    </source>
</evidence>
<proteinExistence type="predicted"/>
<feature type="domain" description="DUF7041" evidence="1">
    <location>
        <begin position="20"/>
        <end position="97"/>
    </location>
</feature>
<reference evidence="2 3" key="1">
    <citation type="journal article" date="2019" name="Sci. Rep.">
        <title>Orb-weaving spider Araneus ventricosus genome elucidates the spidroin gene catalogue.</title>
        <authorList>
            <person name="Kono N."/>
            <person name="Nakamura H."/>
            <person name="Ohtoshi R."/>
            <person name="Moran D.A.P."/>
            <person name="Shinohara A."/>
            <person name="Yoshida Y."/>
            <person name="Fujiwara M."/>
            <person name="Mori M."/>
            <person name="Tomita M."/>
            <person name="Arakawa K."/>
        </authorList>
    </citation>
    <scope>NUCLEOTIDE SEQUENCE [LARGE SCALE GENOMIC DNA]</scope>
</reference>
<sequence length="100" mass="11833">MSIEDGKADGTELHKVSVKIPPFWIDKLGIWFYQVEVQFKISGITAEETKFNYLISQWDPKILENVWDIIRCDNQTKYTDSNTRLFNLFKENENARIFNV</sequence>
<dbReference type="EMBL" id="BGPR01103247">
    <property type="protein sequence ID" value="GBM65730.1"/>
    <property type="molecule type" value="Genomic_DNA"/>
</dbReference>
<gene>
    <name evidence="2" type="ORF">AVEN_13758_1</name>
</gene>
<keyword evidence="3" id="KW-1185">Reference proteome</keyword>
<dbReference type="AlphaFoldDB" id="A0A4Y2HKG8"/>
<dbReference type="PANTHER" id="PTHR33327:SF3">
    <property type="entry name" value="RNA-DIRECTED DNA POLYMERASE"/>
    <property type="match status" value="1"/>
</dbReference>
<dbReference type="InterPro" id="IPR055469">
    <property type="entry name" value="DUF7041"/>
</dbReference>
<dbReference type="Pfam" id="PF23055">
    <property type="entry name" value="DUF7041"/>
    <property type="match status" value="1"/>
</dbReference>
<organism evidence="2 3">
    <name type="scientific">Araneus ventricosus</name>
    <name type="common">Orbweaver spider</name>
    <name type="synonym">Epeira ventricosa</name>
    <dbReference type="NCBI Taxonomy" id="182803"/>
    <lineage>
        <taxon>Eukaryota</taxon>
        <taxon>Metazoa</taxon>
        <taxon>Ecdysozoa</taxon>
        <taxon>Arthropoda</taxon>
        <taxon>Chelicerata</taxon>
        <taxon>Arachnida</taxon>
        <taxon>Araneae</taxon>
        <taxon>Araneomorphae</taxon>
        <taxon>Entelegynae</taxon>
        <taxon>Araneoidea</taxon>
        <taxon>Araneidae</taxon>
        <taxon>Araneus</taxon>
    </lineage>
</organism>
<evidence type="ECO:0000313" key="2">
    <source>
        <dbReference type="EMBL" id="GBM65730.1"/>
    </source>
</evidence>
<name>A0A4Y2HKG8_ARAVE</name>
<dbReference type="OrthoDB" id="8018451at2759"/>
<accession>A0A4Y2HKG8</accession>
<comment type="caution">
    <text evidence="2">The sequence shown here is derived from an EMBL/GenBank/DDBJ whole genome shotgun (WGS) entry which is preliminary data.</text>
</comment>
<protein>
    <recommendedName>
        <fullName evidence="1">DUF7041 domain-containing protein</fullName>
    </recommendedName>
</protein>
<dbReference type="PANTHER" id="PTHR33327">
    <property type="entry name" value="ENDONUCLEASE"/>
    <property type="match status" value="1"/>
</dbReference>